<sequence>MPGGAEGEFAHTWLAPARIVRGLSLVEAKLETGRLHQVRATLAALGFPVAGDKLYGLDETIYLRLRGDRLTAEDRAKLMIDRQALHCARLEFRHPRDGRRMAFVSPLPPELAALLEE</sequence>
<proteinExistence type="inferred from homology"/>
<dbReference type="GO" id="GO:0003723">
    <property type="term" value="F:RNA binding"/>
    <property type="evidence" value="ECO:0007669"/>
    <property type="project" value="InterPro"/>
</dbReference>
<dbReference type="SUPFAM" id="SSF55120">
    <property type="entry name" value="Pseudouridine synthase"/>
    <property type="match status" value="1"/>
</dbReference>
<accession>A0A645ENY1</accession>
<dbReference type="EMBL" id="VSSQ01049637">
    <property type="protein sequence ID" value="MPN03711.1"/>
    <property type="molecule type" value="Genomic_DNA"/>
</dbReference>
<dbReference type="PANTHER" id="PTHR21600">
    <property type="entry name" value="MITOCHONDRIAL RNA PSEUDOURIDINE SYNTHASE"/>
    <property type="match status" value="1"/>
</dbReference>
<protein>
    <recommendedName>
        <fullName evidence="3">Pseudouridine synthase RsuA/RluA-like domain-containing protein</fullName>
    </recommendedName>
</protein>
<organism evidence="2">
    <name type="scientific">bioreactor metagenome</name>
    <dbReference type="NCBI Taxonomy" id="1076179"/>
    <lineage>
        <taxon>unclassified sequences</taxon>
        <taxon>metagenomes</taxon>
        <taxon>ecological metagenomes</taxon>
    </lineage>
</organism>
<dbReference type="InterPro" id="IPR050188">
    <property type="entry name" value="RluA_PseudoU_synthase"/>
</dbReference>
<dbReference type="InterPro" id="IPR020103">
    <property type="entry name" value="PsdUridine_synth_cat_dom_sf"/>
</dbReference>
<dbReference type="AlphaFoldDB" id="A0A645ENY1"/>
<name>A0A645ENY1_9ZZZZ</name>
<evidence type="ECO:0000256" key="1">
    <source>
        <dbReference type="ARBA" id="ARBA00010876"/>
    </source>
</evidence>
<evidence type="ECO:0000313" key="2">
    <source>
        <dbReference type="EMBL" id="MPN03711.1"/>
    </source>
</evidence>
<evidence type="ECO:0008006" key="3">
    <source>
        <dbReference type="Google" id="ProtNLM"/>
    </source>
</evidence>
<comment type="similarity">
    <text evidence="1">Belongs to the pseudouridine synthase RluA family.</text>
</comment>
<dbReference type="PANTHER" id="PTHR21600:SF87">
    <property type="entry name" value="RNA PSEUDOURIDYLATE SYNTHASE DOMAIN-CONTAINING PROTEIN 1"/>
    <property type="match status" value="1"/>
</dbReference>
<dbReference type="Gene3D" id="3.30.2350.10">
    <property type="entry name" value="Pseudouridine synthase"/>
    <property type="match status" value="1"/>
</dbReference>
<reference evidence="2" key="1">
    <citation type="submission" date="2019-08" db="EMBL/GenBank/DDBJ databases">
        <authorList>
            <person name="Kucharzyk K."/>
            <person name="Murdoch R.W."/>
            <person name="Higgins S."/>
            <person name="Loffler F."/>
        </authorList>
    </citation>
    <scope>NUCLEOTIDE SEQUENCE</scope>
</reference>
<comment type="caution">
    <text evidence="2">The sequence shown here is derived from an EMBL/GenBank/DDBJ whole genome shotgun (WGS) entry which is preliminary data.</text>
</comment>
<dbReference type="GO" id="GO:0000455">
    <property type="term" value="P:enzyme-directed rRNA pseudouridine synthesis"/>
    <property type="evidence" value="ECO:0007669"/>
    <property type="project" value="TreeGrafter"/>
</dbReference>
<gene>
    <name evidence="2" type="ORF">SDC9_150943</name>
</gene>
<dbReference type="GO" id="GO:0009982">
    <property type="term" value="F:pseudouridine synthase activity"/>
    <property type="evidence" value="ECO:0007669"/>
    <property type="project" value="InterPro"/>
</dbReference>